<evidence type="ECO:0000313" key="3">
    <source>
        <dbReference type="EnsemblMetazoa" id="PPA05981b.1"/>
    </source>
</evidence>
<evidence type="ECO:0000313" key="4">
    <source>
        <dbReference type="Proteomes" id="UP000005239"/>
    </source>
</evidence>
<evidence type="ECO:0000256" key="2">
    <source>
        <dbReference type="SAM" id="SignalP"/>
    </source>
</evidence>
<name>A0A8R1Y5S3_PRIPA</name>
<reference evidence="4" key="1">
    <citation type="journal article" date="2008" name="Nat. Genet.">
        <title>The Pristionchus pacificus genome provides a unique perspective on nematode lifestyle and parasitism.</title>
        <authorList>
            <person name="Dieterich C."/>
            <person name="Clifton S.W."/>
            <person name="Schuster L.N."/>
            <person name="Chinwalla A."/>
            <person name="Delehaunty K."/>
            <person name="Dinkelacker I."/>
            <person name="Fulton L."/>
            <person name="Fulton R."/>
            <person name="Godfrey J."/>
            <person name="Minx P."/>
            <person name="Mitreva M."/>
            <person name="Roeseler W."/>
            <person name="Tian H."/>
            <person name="Witte H."/>
            <person name="Yang S.P."/>
            <person name="Wilson R.K."/>
            <person name="Sommer R.J."/>
        </authorList>
    </citation>
    <scope>NUCLEOTIDE SEQUENCE [LARGE SCALE GENOMIC DNA]</scope>
    <source>
        <strain evidence="4">PS312</strain>
    </source>
</reference>
<dbReference type="AlphaFoldDB" id="A0A8R1Y5S3"/>
<sequence length="171" mass="17773">MLLSLVTLISVITVCSTQYQQWPPVVRQQKQMPSSHNLNGNVGVYAGSGSGDVYAGKLGDGLYGMGTRFGGVAGITGSVEYAGGQRGKRAIVISRLTGSATGDATQTDDMIIAMGAVKGAANIGFGDESAEESAETSTQTATTSTTSKQEEETTKIMKKTVCSPRKLRAGR</sequence>
<organism evidence="3 4">
    <name type="scientific">Pristionchus pacificus</name>
    <name type="common">Parasitic nematode worm</name>
    <dbReference type="NCBI Taxonomy" id="54126"/>
    <lineage>
        <taxon>Eukaryota</taxon>
        <taxon>Metazoa</taxon>
        <taxon>Ecdysozoa</taxon>
        <taxon>Nematoda</taxon>
        <taxon>Chromadorea</taxon>
        <taxon>Rhabditida</taxon>
        <taxon>Rhabditina</taxon>
        <taxon>Diplogasteromorpha</taxon>
        <taxon>Diplogasteroidea</taxon>
        <taxon>Neodiplogasteridae</taxon>
        <taxon>Pristionchus</taxon>
    </lineage>
</organism>
<dbReference type="EnsemblMetazoa" id="PPA05981b.1">
    <property type="protein sequence ID" value="PPA05981b.1"/>
    <property type="gene ID" value="WBGene00095535"/>
</dbReference>
<feature type="chain" id="PRO_5035895839" evidence="2">
    <location>
        <begin position="18"/>
        <end position="171"/>
    </location>
</feature>
<evidence type="ECO:0000256" key="1">
    <source>
        <dbReference type="SAM" id="MobiDB-lite"/>
    </source>
</evidence>
<protein>
    <submittedName>
        <fullName evidence="3">Uncharacterized protein</fullName>
    </submittedName>
</protein>
<reference evidence="3" key="2">
    <citation type="submission" date="2022-06" db="UniProtKB">
        <authorList>
            <consortium name="EnsemblMetazoa"/>
        </authorList>
    </citation>
    <scope>IDENTIFICATION</scope>
    <source>
        <strain evidence="3">PS312</strain>
    </source>
</reference>
<gene>
    <name evidence="3" type="primary">WBGene00095535</name>
</gene>
<proteinExistence type="predicted"/>
<accession>A0A8R1Y5S3</accession>
<dbReference type="Proteomes" id="UP000005239">
    <property type="component" value="Unassembled WGS sequence"/>
</dbReference>
<keyword evidence="2" id="KW-0732">Signal</keyword>
<feature type="signal peptide" evidence="2">
    <location>
        <begin position="1"/>
        <end position="17"/>
    </location>
</feature>
<feature type="compositionally biased region" description="Low complexity" evidence="1">
    <location>
        <begin position="135"/>
        <end position="147"/>
    </location>
</feature>
<feature type="region of interest" description="Disordered" evidence="1">
    <location>
        <begin position="127"/>
        <end position="171"/>
    </location>
</feature>
<keyword evidence="4" id="KW-1185">Reference proteome</keyword>